<dbReference type="Proteomes" id="UP000299102">
    <property type="component" value="Unassembled WGS sequence"/>
</dbReference>
<sequence>MYISYRSSGVGRRKCKSSANARPHGRGRRARRRSAAGRAPSAFMPFDISLARSRNNTAMIYASARPQGRPQKPKGDSASTTFDCAFCFNEYPISVVVRKHLVCTVTPSF</sequence>
<reference evidence="2 3" key="1">
    <citation type="journal article" date="2019" name="Commun. Biol.">
        <title>The bagworm genome reveals a unique fibroin gene that provides high tensile strength.</title>
        <authorList>
            <person name="Kono N."/>
            <person name="Nakamura H."/>
            <person name="Ohtoshi R."/>
            <person name="Tomita M."/>
            <person name="Numata K."/>
            <person name="Arakawa K."/>
        </authorList>
    </citation>
    <scope>NUCLEOTIDE SEQUENCE [LARGE SCALE GENOMIC DNA]</scope>
</reference>
<gene>
    <name evidence="2" type="ORF">EVAR_30667_1</name>
</gene>
<accession>A0A4C1VSQ3</accession>
<keyword evidence="3" id="KW-1185">Reference proteome</keyword>
<feature type="compositionally biased region" description="Basic residues" evidence="1">
    <location>
        <begin position="23"/>
        <end position="35"/>
    </location>
</feature>
<protein>
    <submittedName>
        <fullName evidence="2">Uncharacterized protein</fullName>
    </submittedName>
</protein>
<evidence type="ECO:0000313" key="2">
    <source>
        <dbReference type="EMBL" id="GBP41229.1"/>
    </source>
</evidence>
<name>A0A4C1VSQ3_EUMVA</name>
<evidence type="ECO:0000313" key="3">
    <source>
        <dbReference type="Proteomes" id="UP000299102"/>
    </source>
</evidence>
<feature type="region of interest" description="Disordered" evidence="1">
    <location>
        <begin position="1"/>
        <end position="40"/>
    </location>
</feature>
<proteinExistence type="predicted"/>
<dbReference type="EMBL" id="BGZK01000395">
    <property type="protein sequence ID" value="GBP41229.1"/>
    <property type="molecule type" value="Genomic_DNA"/>
</dbReference>
<evidence type="ECO:0000256" key="1">
    <source>
        <dbReference type="SAM" id="MobiDB-lite"/>
    </source>
</evidence>
<organism evidence="2 3">
    <name type="scientific">Eumeta variegata</name>
    <name type="common">Bagworm moth</name>
    <name type="synonym">Eumeta japonica</name>
    <dbReference type="NCBI Taxonomy" id="151549"/>
    <lineage>
        <taxon>Eukaryota</taxon>
        <taxon>Metazoa</taxon>
        <taxon>Ecdysozoa</taxon>
        <taxon>Arthropoda</taxon>
        <taxon>Hexapoda</taxon>
        <taxon>Insecta</taxon>
        <taxon>Pterygota</taxon>
        <taxon>Neoptera</taxon>
        <taxon>Endopterygota</taxon>
        <taxon>Lepidoptera</taxon>
        <taxon>Glossata</taxon>
        <taxon>Ditrysia</taxon>
        <taxon>Tineoidea</taxon>
        <taxon>Psychidae</taxon>
        <taxon>Oiketicinae</taxon>
        <taxon>Eumeta</taxon>
    </lineage>
</organism>
<dbReference type="AlphaFoldDB" id="A0A4C1VSQ3"/>
<comment type="caution">
    <text evidence="2">The sequence shown here is derived from an EMBL/GenBank/DDBJ whole genome shotgun (WGS) entry which is preliminary data.</text>
</comment>